<dbReference type="EMBL" id="QQWG01000016">
    <property type="protein sequence ID" value="RRG19813.1"/>
    <property type="molecule type" value="Genomic_DNA"/>
</dbReference>
<reference evidence="1 2" key="1">
    <citation type="submission" date="2018-07" db="EMBL/GenBank/DDBJ databases">
        <title>Draft genome sequence of Ancylomarina sp. M1P.</title>
        <authorList>
            <person name="Yadav S."/>
            <person name="Villanueva L."/>
            <person name="Damste J.S.S."/>
        </authorList>
    </citation>
    <scope>NUCLEOTIDE SEQUENCE [LARGE SCALE GENOMIC DNA]</scope>
    <source>
        <strain evidence="1 2">M1P</strain>
    </source>
</reference>
<name>A0A425XY99_9BACT</name>
<dbReference type="RefSeq" id="WP_125031470.1">
    <property type="nucleotide sequence ID" value="NZ_JAPXVP010000014.1"/>
</dbReference>
<evidence type="ECO:0000313" key="1">
    <source>
        <dbReference type="EMBL" id="RRG19813.1"/>
    </source>
</evidence>
<keyword evidence="2" id="KW-1185">Reference proteome</keyword>
<dbReference type="OrthoDB" id="5166556at2"/>
<dbReference type="InterPro" id="IPR038765">
    <property type="entry name" value="Papain-like_cys_pep_sf"/>
</dbReference>
<dbReference type="AlphaFoldDB" id="A0A425XY99"/>
<dbReference type="SUPFAM" id="SSF54001">
    <property type="entry name" value="Cysteine proteinases"/>
    <property type="match status" value="1"/>
</dbReference>
<dbReference type="Proteomes" id="UP000285794">
    <property type="component" value="Unassembled WGS sequence"/>
</dbReference>
<accession>A0A425XY99</accession>
<evidence type="ECO:0008006" key="3">
    <source>
        <dbReference type="Google" id="ProtNLM"/>
    </source>
</evidence>
<evidence type="ECO:0000313" key="2">
    <source>
        <dbReference type="Proteomes" id="UP000285794"/>
    </source>
</evidence>
<sequence length="381" mass="44193">MKRIILFGLTLLLCNSLRAQSELKKIEVLSSNNTQLVFDHTYQKITDSLSTSDYEELKKYVLDDLKLKNTSEPEMFFELMTWVSSQWKHNGWNAADKSLTALDILKNAKAGEQYRCVEYGKVLKDVLLSFGYISRAVNLRSVDVAYGGGGMGHVATEVWSNNLQKWIFLDPQFNVYAKYQNEILNIYDIFKLKEKAEFKNIEFLNVSINELTETYPKFITRYLGYIGVYQIAKNNTYGLVLQMEGKDEYLTFQSMPSGRNVFTKNKELIYHDINRCMVIINYPENELKRSRNKMKACDIKTAEAFKENMCLFAARPNFKLSLLNNMPWFDKYEVYLNDKEIEVKNNGCDIVLPEGINELKVVVVNKIGIKGVPTLMKIRYQ</sequence>
<protein>
    <recommendedName>
        <fullName evidence="3">Transglutaminase domain-containing protein</fullName>
    </recommendedName>
</protein>
<comment type="caution">
    <text evidence="1">The sequence shown here is derived from an EMBL/GenBank/DDBJ whole genome shotgun (WGS) entry which is preliminary data.</text>
</comment>
<proteinExistence type="predicted"/>
<gene>
    <name evidence="1" type="ORF">DWB61_13770</name>
</gene>
<organism evidence="1 2">
    <name type="scientific">Ancylomarina euxinus</name>
    <dbReference type="NCBI Taxonomy" id="2283627"/>
    <lineage>
        <taxon>Bacteria</taxon>
        <taxon>Pseudomonadati</taxon>
        <taxon>Bacteroidota</taxon>
        <taxon>Bacteroidia</taxon>
        <taxon>Marinilabiliales</taxon>
        <taxon>Marinifilaceae</taxon>
        <taxon>Ancylomarina</taxon>
    </lineage>
</organism>